<evidence type="ECO:0000256" key="1">
    <source>
        <dbReference type="SAM" id="Phobius"/>
    </source>
</evidence>
<protein>
    <submittedName>
        <fullName evidence="2">Uncharacterized protein</fullName>
    </submittedName>
</protein>
<dbReference type="Proteomes" id="UP000460221">
    <property type="component" value="Unassembled WGS sequence"/>
</dbReference>
<dbReference type="AlphaFoldDB" id="A0A7K1FL78"/>
<organism evidence="2 3">
    <name type="scientific">Nakamurella alba</name>
    <dbReference type="NCBI Taxonomy" id="2665158"/>
    <lineage>
        <taxon>Bacteria</taxon>
        <taxon>Bacillati</taxon>
        <taxon>Actinomycetota</taxon>
        <taxon>Actinomycetes</taxon>
        <taxon>Nakamurellales</taxon>
        <taxon>Nakamurellaceae</taxon>
        <taxon>Nakamurella</taxon>
    </lineage>
</organism>
<evidence type="ECO:0000313" key="3">
    <source>
        <dbReference type="Proteomes" id="UP000460221"/>
    </source>
</evidence>
<proteinExistence type="predicted"/>
<keyword evidence="3" id="KW-1185">Reference proteome</keyword>
<keyword evidence="1" id="KW-0812">Transmembrane</keyword>
<keyword evidence="1" id="KW-0472">Membrane</keyword>
<evidence type="ECO:0000313" key="2">
    <source>
        <dbReference type="EMBL" id="MTD13634.1"/>
    </source>
</evidence>
<keyword evidence="1" id="KW-1133">Transmembrane helix</keyword>
<dbReference type="EMBL" id="WLYK01000001">
    <property type="protein sequence ID" value="MTD13634.1"/>
    <property type="molecule type" value="Genomic_DNA"/>
</dbReference>
<accession>A0A7K1FL78</accession>
<name>A0A7K1FL78_9ACTN</name>
<sequence length="75" mass="7956">MTTPEPRPQGTGQPSVVPGVVLLGGAAVLIIVVLINPDMPGWLRTTIAIVAVVMVLLLLVFAVRLFRITARGGRR</sequence>
<feature type="transmembrane region" description="Helical" evidence="1">
    <location>
        <begin position="16"/>
        <end position="35"/>
    </location>
</feature>
<comment type="caution">
    <text evidence="2">The sequence shown here is derived from an EMBL/GenBank/DDBJ whole genome shotgun (WGS) entry which is preliminary data.</text>
</comment>
<reference evidence="2 3" key="1">
    <citation type="submission" date="2019-11" db="EMBL/GenBank/DDBJ databases">
        <authorList>
            <person name="Jiang L.-Q."/>
        </authorList>
    </citation>
    <scope>NUCLEOTIDE SEQUENCE [LARGE SCALE GENOMIC DNA]</scope>
    <source>
        <strain evidence="2 3">YIM 132087</strain>
    </source>
</reference>
<feature type="transmembrane region" description="Helical" evidence="1">
    <location>
        <begin position="47"/>
        <end position="66"/>
    </location>
</feature>
<gene>
    <name evidence="2" type="ORF">GIS00_06715</name>
</gene>
<dbReference type="RefSeq" id="WP_154767450.1">
    <property type="nucleotide sequence ID" value="NZ_WLYK01000001.1"/>
</dbReference>